<sequence>MTPSNPTTPVLCTAALLSGSIDESGGAGAGSIYLKLVVKNKSAKPCTINGYPGVSLVGNNNGTQLGAAADRDPADPSQGAVLLAPGASAAAQLQYTHAENYGASCGLSSADGFRVYPPSATDALYIAHPLKACTQKDVVLLHIGTFKKA</sequence>
<organism evidence="2 3">
    <name type="scientific">Psychromicrobium silvestre</name>
    <dbReference type="NCBI Taxonomy" id="1645614"/>
    <lineage>
        <taxon>Bacteria</taxon>
        <taxon>Bacillati</taxon>
        <taxon>Actinomycetota</taxon>
        <taxon>Actinomycetes</taxon>
        <taxon>Micrococcales</taxon>
        <taxon>Micrococcaceae</taxon>
        <taxon>Psychromicrobium</taxon>
    </lineage>
</organism>
<dbReference type="EMBL" id="JACBYQ010000002">
    <property type="protein sequence ID" value="NYE95833.1"/>
    <property type="molecule type" value="Genomic_DNA"/>
</dbReference>
<evidence type="ECO:0000313" key="2">
    <source>
        <dbReference type="EMBL" id="NYE95833.1"/>
    </source>
</evidence>
<comment type="caution">
    <text evidence="2">The sequence shown here is derived from an EMBL/GenBank/DDBJ whole genome shotgun (WGS) entry which is preliminary data.</text>
</comment>
<evidence type="ECO:0000313" key="3">
    <source>
        <dbReference type="Proteomes" id="UP000521748"/>
    </source>
</evidence>
<name>A0A7Y9LUG8_9MICC</name>
<keyword evidence="3" id="KW-1185">Reference proteome</keyword>
<dbReference type="Proteomes" id="UP000521748">
    <property type="component" value="Unassembled WGS sequence"/>
</dbReference>
<dbReference type="AlphaFoldDB" id="A0A7Y9LUG8"/>
<protein>
    <recommendedName>
        <fullName evidence="1">DUF4232 domain-containing protein</fullName>
    </recommendedName>
</protein>
<reference evidence="2 3" key="1">
    <citation type="submission" date="2020-07" db="EMBL/GenBank/DDBJ databases">
        <title>Sequencing the genomes of 1000 actinobacteria strains.</title>
        <authorList>
            <person name="Klenk H.-P."/>
        </authorList>
    </citation>
    <scope>NUCLEOTIDE SEQUENCE [LARGE SCALE GENOMIC DNA]</scope>
    <source>
        <strain evidence="2 3">DSM 102047</strain>
    </source>
</reference>
<dbReference type="InterPro" id="IPR025326">
    <property type="entry name" value="DUF4232"/>
</dbReference>
<feature type="domain" description="DUF4232" evidence="1">
    <location>
        <begin position="12"/>
        <end position="144"/>
    </location>
</feature>
<dbReference type="RefSeq" id="WP_179389566.1">
    <property type="nucleotide sequence ID" value="NZ_JACBYQ010000002.1"/>
</dbReference>
<proteinExistence type="predicted"/>
<evidence type="ECO:0000259" key="1">
    <source>
        <dbReference type="Pfam" id="PF14016"/>
    </source>
</evidence>
<gene>
    <name evidence="2" type="ORF">FHU41_002083</name>
</gene>
<dbReference type="Pfam" id="PF14016">
    <property type="entry name" value="DUF4232"/>
    <property type="match status" value="1"/>
</dbReference>
<accession>A0A7Y9LUG8</accession>